<evidence type="ECO:0000313" key="2">
    <source>
        <dbReference type="EMBL" id="AMK12131.1"/>
    </source>
</evidence>
<accession>A0A126QQ87</accession>
<reference evidence="3 5" key="2">
    <citation type="submission" date="2019-03" db="EMBL/GenBank/DDBJ databases">
        <title>Genomic Encyclopedia of Type Strains, Phase IV (KMG-IV): sequencing the most valuable type-strain genomes for metagenomic binning, comparative biology and taxonomic classification.</title>
        <authorList>
            <person name="Goeker M."/>
        </authorList>
    </citation>
    <scope>NUCLEOTIDE SEQUENCE [LARGE SCALE GENOMIC DNA]</scope>
    <source>
        <strain evidence="3 5">DSM 101483</strain>
    </source>
</reference>
<proteinExistence type="predicted"/>
<dbReference type="AlphaFoldDB" id="A0A126QQ87"/>
<evidence type="ECO:0000313" key="4">
    <source>
        <dbReference type="Proteomes" id="UP000055611"/>
    </source>
</evidence>
<dbReference type="Proteomes" id="UP000055611">
    <property type="component" value="Chromosome"/>
</dbReference>
<gene>
    <name evidence="2" type="ORF">AWY79_13935</name>
    <name evidence="3" type="ORF">EDC59_105136</name>
</gene>
<keyword evidence="4" id="KW-1185">Reference proteome</keyword>
<dbReference type="EMBL" id="SOBK01000005">
    <property type="protein sequence ID" value="TDT88735.1"/>
    <property type="molecule type" value="Genomic_DNA"/>
</dbReference>
<evidence type="ECO:0000259" key="1">
    <source>
        <dbReference type="SMART" id="SM01078"/>
    </source>
</evidence>
<name>A0A126QQ87_9BACT</name>
<dbReference type="Proteomes" id="UP000295506">
    <property type="component" value="Unassembled WGS sequence"/>
</dbReference>
<dbReference type="InterPro" id="IPR014925">
    <property type="entry name" value="CGGC_dom"/>
</dbReference>
<dbReference type="OrthoDB" id="9789971at2"/>
<dbReference type="RefSeq" id="WP_066805181.1">
    <property type="nucleotide sequence ID" value="NZ_CAUVXY020000015.1"/>
</dbReference>
<protein>
    <submittedName>
        <fullName evidence="3">Metal-binding protein</fullName>
    </submittedName>
</protein>
<dbReference type="EMBL" id="CP014206">
    <property type="protein sequence ID" value="AMK12131.1"/>
    <property type="molecule type" value="Genomic_DNA"/>
</dbReference>
<reference evidence="2 4" key="1">
    <citation type="journal article" date="2016" name="Front. Microbiol.">
        <title>Genome Sequence of the Piezophilic, Mesophilic Sulfate-Reducing Bacterium Desulfovibrio indicus J2T.</title>
        <authorList>
            <person name="Cao J."/>
            <person name="Maignien L."/>
            <person name="Shao Z."/>
            <person name="Alain K."/>
            <person name="Jebbar M."/>
        </authorList>
    </citation>
    <scope>NUCLEOTIDE SEQUENCE [LARGE SCALE GENOMIC DNA]</scope>
    <source>
        <strain evidence="2 4">J2</strain>
    </source>
</reference>
<organism evidence="3 5">
    <name type="scientific">Pseudodesulfovibrio indicus</name>
    <dbReference type="NCBI Taxonomy" id="1716143"/>
    <lineage>
        <taxon>Bacteria</taxon>
        <taxon>Pseudomonadati</taxon>
        <taxon>Thermodesulfobacteriota</taxon>
        <taxon>Desulfovibrionia</taxon>
        <taxon>Desulfovibrionales</taxon>
        <taxon>Desulfovibrionaceae</taxon>
    </lineage>
</organism>
<feature type="domain" description="CGGC" evidence="1">
    <location>
        <begin position="3"/>
        <end position="112"/>
    </location>
</feature>
<dbReference type="KEGG" id="dej:AWY79_13935"/>
<dbReference type="Pfam" id="PF08821">
    <property type="entry name" value="CGGC"/>
    <property type="match status" value="1"/>
</dbReference>
<evidence type="ECO:0000313" key="5">
    <source>
        <dbReference type="Proteomes" id="UP000295506"/>
    </source>
</evidence>
<sequence>MEKILIIGCRNTMDDVCIGCSRCMVAFNRREGQFERYKDMEAEVLGILNCGGCPGASVVQRLAQVKLWNLPLKEQPTKIHIGPCLSDHCPHYDDVVTKIFAKSGLDVIEGTHPYMPDKIWG</sequence>
<dbReference type="SMART" id="SM01078">
    <property type="entry name" value="CGGC"/>
    <property type="match status" value="1"/>
</dbReference>
<evidence type="ECO:0000313" key="3">
    <source>
        <dbReference type="EMBL" id="TDT88735.1"/>
    </source>
</evidence>